<dbReference type="Gene3D" id="2.60.40.10">
    <property type="entry name" value="Immunoglobulins"/>
    <property type="match status" value="3"/>
</dbReference>
<accession>A0A923E1E8</accession>
<dbReference type="RefSeq" id="WP_182922484.1">
    <property type="nucleotide sequence ID" value="NZ_WNXD01000002.1"/>
</dbReference>
<dbReference type="InterPro" id="IPR003961">
    <property type="entry name" value="FN3_dom"/>
</dbReference>
<evidence type="ECO:0008006" key="3">
    <source>
        <dbReference type="Google" id="ProtNLM"/>
    </source>
</evidence>
<dbReference type="AlphaFoldDB" id="A0A923E1E8"/>
<gene>
    <name evidence="1" type="ORF">GM921_09870</name>
</gene>
<dbReference type="CDD" id="cd00063">
    <property type="entry name" value="FN3"/>
    <property type="match status" value="1"/>
</dbReference>
<evidence type="ECO:0000313" key="1">
    <source>
        <dbReference type="EMBL" id="MBB2145794.1"/>
    </source>
</evidence>
<dbReference type="PROSITE" id="PS51257">
    <property type="entry name" value="PROKAR_LIPOPROTEIN"/>
    <property type="match status" value="1"/>
</dbReference>
<comment type="caution">
    <text evidence="1">The sequence shown here is derived from an EMBL/GenBank/DDBJ whole genome shotgun (WGS) entry which is preliminary data.</text>
</comment>
<dbReference type="SUPFAM" id="SSF49265">
    <property type="entry name" value="Fibronectin type III"/>
    <property type="match status" value="1"/>
</dbReference>
<evidence type="ECO:0000313" key="2">
    <source>
        <dbReference type="Proteomes" id="UP000601055"/>
    </source>
</evidence>
<dbReference type="EMBL" id="WNXD01000002">
    <property type="protein sequence ID" value="MBB2145794.1"/>
    <property type="molecule type" value="Genomic_DNA"/>
</dbReference>
<dbReference type="InterPro" id="IPR013783">
    <property type="entry name" value="Ig-like_fold"/>
</dbReference>
<sequence>MSGLRKIVLLVVLALFMGSGCTEFIEPSLAKAEMRLLAPAEATESNSYQQTFWWQQQQDALWYRLQIVTPSFTRVEKLLLDTLVSADKFTYTLDPGSYQWRVRAENGSSQTPFSTQSFTIYPASLKEQIVQVVAPANTLFTASAELKYSWLNLFGASGYRLQVDQNNFVDENKLVLNEVTDNLTFTQTLSLEGKYQFRVRAENATENSKWSAVREFSYDATPPLQVTLTSPANKQTVATPLTLRWDELADATKYELVVYKSDSTTLFSSIYPQLVSGNSATFNAGSAGETIVWRVRAIDRVGNKGVFSGFFSFIVQ</sequence>
<protein>
    <recommendedName>
        <fullName evidence="3">Fibronectin type-III domain-containing protein</fullName>
    </recommendedName>
</protein>
<reference evidence="1" key="1">
    <citation type="submission" date="2019-11" db="EMBL/GenBank/DDBJ databases">
        <title>Description of Pedobacter sp. LMG 31464T.</title>
        <authorList>
            <person name="Carlier A."/>
            <person name="Qi S."/>
            <person name="Vandamme P."/>
        </authorList>
    </citation>
    <scope>NUCLEOTIDE SEQUENCE</scope>
    <source>
        <strain evidence="1">LMG 31464</strain>
    </source>
</reference>
<proteinExistence type="predicted"/>
<dbReference type="Proteomes" id="UP000601055">
    <property type="component" value="Unassembled WGS sequence"/>
</dbReference>
<organism evidence="1 2">
    <name type="scientific">Pedobacter planticolens</name>
    <dbReference type="NCBI Taxonomy" id="2679964"/>
    <lineage>
        <taxon>Bacteria</taxon>
        <taxon>Pseudomonadati</taxon>
        <taxon>Bacteroidota</taxon>
        <taxon>Sphingobacteriia</taxon>
        <taxon>Sphingobacteriales</taxon>
        <taxon>Sphingobacteriaceae</taxon>
        <taxon>Pedobacter</taxon>
    </lineage>
</organism>
<keyword evidence="2" id="KW-1185">Reference proteome</keyword>
<dbReference type="InterPro" id="IPR036116">
    <property type="entry name" value="FN3_sf"/>
</dbReference>
<name>A0A923E1E8_9SPHI</name>